<dbReference type="EMBL" id="JABELX010000009">
    <property type="protein sequence ID" value="NNH73176.1"/>
    <property type="molecule type" value="Genomic_DNA"/>
</dbReference>
<keyword evidence="1" id="KW-0472">Membrane</keyword>
<feature type="transmembrane region" description="Helical" evidence="1">
    <location>
        <begin position="384"/>
        <end position="402"/>
    </location>
</feature>
<name>A0A849C640_9NOCA</name>
<comment type="caution">
    <text evidence="2">The sequence shown here is derived from an EMBL/GenBank/DDBJ whole genome shotgun (WGS) entry which is preliminary data.</text>
</comment>
<feature type="transmembrane region" description="Helical" evidence="1">
    <location>
        <begin position="217"/>
        <end position="241"/>
    </location>
</feature>
<protein>
    <submittedName>
        <fullName evidence="2">Uncharacterized protein</fullName>
    </submittedName>
</protein>
<dbReference type="AlphaFoldDB" id="A0A849C640"/>
<evidence type="ECO:0000313" key="3">
    <source>
        <dbReference type="Proteomes" id="UP000586827"/>
    </source>
</evidence>
<feature type="transmembrane region" description="Helical" evidence="1">
    <location>
        <begin position="178"/>
        <end position="205"/>
    </location>
</feature>
<keyword evidence="3" id="KW-1185">Reference proteome</keyword>
<keyword evidence="1" id="KW-0812">Transmembrane</keyword>
<proteinExistence type="predicted"/>
<sequence>MRRFARTTPGVLGALAITSAVLCLITGVSAANQLSGKIAQRDAVLARTEPVAFAAQRLYVALSAADAWAATAFLSGGVESPQVRDRYQQALADAAASLAEATAGADDPQTRSIVARITTELPAYAGLVEAARANNRLGHPVGSAYLREASGLMQTSLLPTAEELTTSRISAVRTDQRAIAALPGSTIALLLLTLIACAATSIVLLRRTNRRFNPGVLVAAGLTLITMLWAVAATLVAAQAVDDDAAGARARFETLVQARISAQQARTAETLQMVTRGDLTESEQRFADHTGQLRQRLDSVSDAVTEEEFSAWTRSHVQQTEAYRRADYRTALDRAIGTGPDSTATNFGDLDAALLDALTRVRGELRDGVDAGGDRLALSPTGTLLLMTAAAAAVLVGMWPRLKEFL</sequence>
<reference evidence="2 3" key="1">
    <citation type="submission" date="2020-05" db="EMBL/GenBank/DDBJ databases">
        <title>MicrobeNet Type strains.</title>
        <authorList>
            <person name="Nicholson A.C."/>
        </authorList>
    </citation>
    <scope>NUCLEOTIDE SEQUENCE [LARGE SCALE GENOMIC DNA]</scope>
    <source>
        <strain evidence="2 3">JCM 3224</strain>
    </source>
</reference>
<organism evidence="2 3">
    <name type="scientific">Nocardia uniformis</name>
    <dbReference type="NCBI Taxonomy" id="53432"/>
    <lineage>
        <taxon>Bacteria</taxon>
        <taxon>Bacillati</taxon>
        <taxon>Actinomycetota</taxon>
        <taxon>Actinomycetes</taxon>
        <taxon>Mycobacteriales</taxon>
        <taxon>Nocardiaceae</taxon>
        <taxon>Nocardia</taxon>
    </lineage>
</organism>
<keyword evidence="1" id="KW-1133">Transmembrane helix</keyword>
<evidence type="ECO:0000256" key="1">
    <source>
        <dbReference type="SAM" id="Phobius"/>
    </source>
</evidence>
<evidence type="ECO:0000313" key="2">
    <source>
        <dbReference type="EMBL" id="NNH73176.1"/>
    </source>
</evidence>
<accession>A0A849C640</accession>
<dbReference type="Proteomes" id="UP000586827">
    <property type="component" value="Unassembled WGS sequence"/>
</dbReference>
<gene>
    <name evidence="2" type="ORF">HLB23_25525</name>
</gene>